<reference evidence="5 6" key="1">
    <citation type="submission" date="2017-04" db="EMBL/GenBank/DDBJ databases">
        <authorList>
            <person name="Afonso C.L."/>
            <person name="Miller P.J."/>
            <person name="Scott M.A."/>
            <person name="Spackman E."/>
            <person name="Goraichik I."/>
            <person name="Dimitrov K.M."/>
            <person name="Suarez D.L."/>
            <person name="Swayne D.E."/>
        </authorList>
    </citation>
    <scope>NUCLEOTIDE SEQUENCE [LARGE SCALE GENOMIC DNA]</scope>
    <source>
        <strain evidence="5 6">11</strain>
    </source>
</reference>
<dbReference type="RefSeq" id="WP_085494690.1">
    <property type="nucleotide sequence ID" value="NZ_FXAZ01000003.1"/>
</dbReference>
<dbReference type="OrthoDB" id="2166737at2"/>
<evidence type="ECO:0000313" key="5">
    <source>
        <dbReference type="EMBL" id="SMG42428.1"/>
    </source>
</evidence>
<dbReference type="SMART" id="SM00283">
    <property type="entry name" value="MA"/>
    <property type="match status" value="1"/>
</dbReference>
<dbReference type="SUPFAM" id="SSF58104">
    <property type="entry name" value="Methyl-accepting chemotaxis protein (MCP) signaling domain"/>
    <property type="match status" value="1"/>
</dbReference>
<feature type="transmembrane region" description="Helical" evidence="3">
    <location>
        <begin position="153"/>
        <end position="174"/>
    </location>
</feature>
<dbReference type="Gene3D" id="1.10.287.950">
    <property type="entry name" value="Methyl-accepting chemotaxis protein"/>
    <property type="match status" value="1"/>
</dbReference>
<dbReference type="Pfam" id="PF00015">
    <property type="entry name" value="MCPsignal"/>
    <property type="match status" value="1"/>
</dbReference>
<protein>
    <submittedName>
        <fullName evidence="5">Methyl-accepting chemotaxis protein</fullName>
    </submittedName>
</protein>
<accession>A0A1X7KNU3</accession>
<keyword evidence="3" id="KW-0472">Membrane</keyword>
<feature type="transmembrane region" description="Helical" evidence="3">
    <location>
        <begin position="54"/>
        <end position="75"/>
    </location>
</feature>
<feature type="domain" description="Methyl-accepting transducer" evidence="4">
    <location>
        <begin position="224"/>
        <end position="460"/>
    </location>
</feature>
<organism evidence="5 6">
    <name type="scientific">Paenibacillus aquistagni</name>
    <dbReference type="NCBI Taxonomy" id="1852522"/>
    <lineage>
        <taxon>Bacteria</taxon>
        <taxon>Bacillati</taxon>
        <taxon>Bacillota</taxon>
        <taxon>Bacilli</taxon>
        <taxon>Bacillales</taxon>
        <taxon>Paenibacillaceae</taxon>
        <taxon>Paenibacillus</taxon>
    </lineage>
</organism>
<dbReference type="InterPro" id="IPR004089">
    <property type="entry name" value="MCPsignal_dom"/>
</dbReference>
<evidence type="ECO:0000256" key="1">
    <source>
        <dbReference type="ARBA" id="ARBA00023224"/>
    </source>
</evidence>
<feature type="transmembrane region" description="Helical" evidence="3">
    <location>
        <begin position="106"/>
        <end position="122"/>
    </location>
</feature>
<dbReference type="GO" id="GO:0007165">
    <property type="term" value="P:signal transduction"/>
    <property type="evidence" value="ECO:0007669"/>
    <property type="project" value="UniProtKB-KW"/>
</dbReference>
<dbReference type="PANTHER" id="PTHR32089:SF112">
    <property type="entry name" value="LYSOZYME-LIKE PROTEIN-RELATED"/>
    <property type="match status" value="1"/>
</dbReference>
<keyword evidence="6" id="KW-1185">Reference proteome</keyword>
<evidence type="ECO:0000313" key="6">
    <source>
        <dbReference type="Proteomes" id="UP000193834"/>
    </source>
</evidence>
<dbReference type="AlphaFoldDB" id="A0A1X7KNU3"/>
<keyword evidence="1 2" id="KW-0807">Transducer</keyword>
<dbReference type="STRING" id="1852522.SAMN06295960_2496"/>
<dbReference type="PROSITE" id="PS50111">
    <property type="entry name" value="CHEMOTAXIS_TRANSDUC_2"/>
    <property type="match status" value="1"/>
</dbReference>
<sequence length="507" mass="55659">MINKKNKLMLSMSLGTIVLSLIVHILHRLYHIMGHSLMMGHAAADPTIADRYAVTLNILFVIPIILLAAAFFCYQKQHDHKLVPLLNTLTLTFASMSIISGGGGTVEFHFSIFMVLAIVAYYENMKLIAIMTVLFALQHILGFFFLTELVFGAASYSFLMLVIHAVFLILTSGATSLQIHSKAKITNALEAEKLHKQQEVVSLLKTVKQLSSDLEQTSQVVADKSEQSIEANTKMIGSFEQVSQGLEVQSRSLSNMEKNLQHINQMIQHNSESFSTLNHTATHTEEIVLHNQEQIESLLQQVLIVSESIGKTAHTMQTLNQSAQQVESIMSTIQEVASQTNLLALNASIEASRAGEFGRGFAVVAGEIRKLAERSTKATDEIHSILLHIQEESTASVHQIEEGTQATAVTVDLTHNSVASFKQMNEAIHNMIGIIEGLSESVKQTEEQSQGIAIEMTNISAVNQESVASVQELNQLTASQSLASGQVNQELLRLKELSNTLGQQFSA</sequence>
<keyword evidence="3" id="KW-0812">Transmembrane</keyword>
<evidence type="ECO:0000256" key="3">
    <source>
        <dbReference type="SAM" id="Phobius"/>
    </source>
</evidence>
<proteinExistence type="predicted"/>
<keyword evidence="3" id="KW-1133">Transmembrane helix</keyword>
<dbReference type="EMBL" id="FXAZ01000003">
    <property type="protein sequence ID" value="SMG42428.1"/>
    <property type="molecule type" value="Genomic_DNA"/>
</dbReference>
<feature type="transmembrane region" description="Helical" evidence="3">
    <location>
        <begin position="127"/>
        <end position="147"/>
    </location>
</feature>
<evidence type="ECO:0000256" key="2">
    <source>
        <dbReference type="PROSITE-ProRule" id="PRU00284"/>
    </source>
</evidence>
<dbReference type="PANTHER" id="PTHR32089">
    <property type="entry name" value="METHYL-ACCEPTING CHEMOTAXIS PROTEIN MCPB"/>
    <property type="match status" value="1"/>
</dbReference>
<dbReference type="GO" id="GO:0016020">
    <property type="term" value="C:membrane"/>
    <property type="evidence" value="ECO:0007669"/>
    <property type="project" value="InterPro"/>
</dbReference>
<evidence type="ECO:0000259" key="4">
    <source>
        <dbReference type="PROSITE" id="PS50111"/>
    </source>
</evidence>
<gene>
    <name evidence="5" type="ORF">SAMN06295960_2496</name>
</gene>
<name>A0A1X7KNU3_9BACL</name>
<dbReference type="Proteomes" id="UP000193834">
    <property type="component" value="Unassembled WGS sequence"/>
</dbReference>